<dbReference type="SUPFAM" id="SSF51197">
    <property type="entry name" value="Clavaminate synthase-like"/>
    <property type="match status" value="1"/>
</dbReference>
<evidence type="ECO:0000256" key="1">
    <source>
        <dbReference type="ARBA" id="ARBA00022723"/>
    </source>
</evidence>
<proteinExistence type="inferred from homology"/>
<evidence type="ECO:0000256" key="3">
    <source>
        <dbReference type="ARBA" id="ARBA00054658"/>
    </source>
</evidence>
<dbReference type="EMBL" id="JAYMYS010000008">
    <property type="protein sequence ID" value="KAK7384757.1"/>
    <property type="molecule type" value="Genomic_DNA"/>
</dbReference>
<organism evidence="8 9">
    <name type="scientific">Psophocarpus tetragonolobus</name>
    <name type="common">Winged bean</name>
    <name type="synonym">Dolichos tetragonolobus</name>
    <dbReference type="NCBI Taxonomy" id="3891"/>
    <lineage>
        <taxon>Eukaryota</taxon>
        <taxon>Viridiplantae</taxon>
        <taxon>Streptophyta</taxon>
        <taxon>Embryophyta</taxon>
        <taxon>Tracheophyta</taxon>
        <taxon>Spermatophyta</taxon>
        <taxon>Magnoliopsida</taxon>
        <taxon>eudicotyledons</taxon>
        <taxon>Gunneridae</taxon>
        <taxon>Pentapetalae</taxon>
        <taxon>rosids</taxon>
        <taxon>fabids</taxon>
        <taxon>Fabales</taxon>
        <taxon>Fabaceae</taxon>
        <taxon>Papilionoideae</taxon>
        <taxon>50 kb inversion clade</taxon>
        <taxon>NPAAA clade</taxon>
        <taxon>indigoferoid/millettioid clade</taxon>
        <taxon>Phaseoleae</taxon>
        <taxon>Psophocarpus</taxon>
    </lineage>
</organism>
<comment type="caution">
    <text evidence="8">The sequence shown here is derived from an EMBL/GenBank/DDBJ whole genome shotgun (WGS) entry which is preliminary data.</text>
</comment>
<protein>
    <recommendedName>
        <fullName evidence="4">2-oxoglutarate-dependent dioxygenase DAO</fullName>
    </recommendedName>
    <alternativeName>
        <fullName evidence="5">Protein DIOXYGENASE FOR AUXIN OXIDATION</fullName>
    </alternativeName>
</protein>
<comment type="function">
    <text evidence="3">2-oxoglutarate-dependent dioxygenase essential for auxin catabolism and maintenance of auxin homeostasis in reproductive organs. Catalyzes the irreversible oxidation of indole-3-acetic acid (IAA) to the biologically inactive 2-oxoindole-3-acetic acid (OxIAA).</text>
</comment>
<name>A0AAN9RWY4_PSOTE</name>
<dbReference type="InterPro" id="IPR050231">
    <property type="entry name" value="Iron_ascorbate_oxido_reductase"/>
</dbReference>
<keyword evidence="2 6" id="KW-0408">Iron</keyword>
<evidence type="ECO:0000259" key="7">
    <source>
        <dbReference type="PROSITE" id="PS51471"/>
    </source>
</evidence>
<dbReference type="AlphaFoldDB" id="A0AAN9RWY4"/>
<evidence type="ECO:0000313" key="9">
    <source>
        <dbReference type="Proteomes" id="UP001386955"/>
    </source>
</evidence>
<sequence length="386" mass="44213">MLQNFVLVSELKVCEGCLDGESYGAIELLTGYSAPLDSSLLFFVRFRIDRVTSYARSRKIKRKREIMGSESENLMIPCLDFSKDKLRIREGSEEWKIMSKKVREACESHGCFFLIYDDDVKKGIHDDMFLCMKELFDLPLETKRKYKSPKAYRSYNGDSSIIPLCQSFGIDDASLSEIAQAFTNLMWPRGNPIFCETMKCMSSKMAELSFMILKMIQEGYDLPKQYTSEIEEMKSSSNFRLMKYKVPQSGDEVCETALLPHTDKSAVTILCQNEVQGLEVLSKSNNWIPLKIPNQGFAVIIGDVLKAWSNGRLHAATHRVVMSGEKERYSIALFAMPKDEMKIEVPSEFVEEKIHPLRYKPFNYGDYLQFFVSTLKENALDVFAGI</sequence>
<dbReference type="Pfam" id="PF03171">
    <property type="entry name" value="2OG-FeII_Oxy"/>
    <property type="match status" value="1"/>
</dbReference>
<dbReference type="InterPro" id="IPR044861">
    <property type="entry name" value="IPNS-like_FE2OG_OXY"/>
</dbReference>
<dbReference type="FunFam" id="2.60.120.330:FF:000017">
    <property type="entry name" value="2-oxoglutarate-dependent dioxygenase DAO"/>
    <property type="match status" value="1"/>
</dbReference>
<evidence type="ECO:0000256" key="4">
    <source>
        <dbReference type="ARBA" id="ARBA00074102"/>
    </source>
</evidence>
<dbReference type="InterPro" id="IPR026992">
    <property type="entry name" value="DIOX_N"/>
</dbReference>
<evidence type="ECO:0000313" key="8">
    <source>
        <dbReference type="EMBL" id="KAK7384757.1"/>
    </source>
</evidence>
<dbReference type="InterPro" id="IPR005123">
    <property type="entry name" value="Oxoglu/Fe-dep_dioxygenase_dom"/>
</dbReference>
<dbReference type="Gene3D" id="2.60.120.330">
    <property type="entry name" value="B-lactam Antibiotic, Isopenicillin N Synthase, Chain"/>
    <property type="match status" value="1"/>
</dbReference>
<comment type="similarity">
    <text evidence="6">Belongs to the iron/ascorbate-dependent oxidoreductase family.</text>
</comment>
<dbReference type="PROSITE" id="PS51471">
    <property type="entry name" value="FE2OG_OXY"/>
    <property type="match status" value="1"/>
</dbReference>
<dbReference type="InterPro" id="IPR027443">
    <property type="entry name" value="IPNS-like_sf"/>
</dbReference>
<dbReference type="PANTHER" id="PTHR47990">
    <property type="entry name" value="2-OXOGLUTARATE (2OG) AND FE(II)-DEPENDENT OXYGENASE SUPERFAMILY PROTEIN-RELATED"/>
    <property type="match status" value="1"/>
</dbReference>
<gene>
    <name evidence="8" type="ORF">VNO78_30458</name>
</gene>
<keyword evidence="6" id="KW-0560">Oxidoreductase</keyword>
<dbReference type="Proteomes" id="UP001386955">
    <property type="component" value="Unassembled WGS sequence"/>
</dbReference>
<dbReference type="GO" id="GO:0016491">
    <property type="term" value="F:oxidoreductase activity"/>
    <property type="evidence" value="ECO:0007669"/>
    <property type="project" value="UniProtKB-KW"/>
</dbReference>
<feature type="domain" description="Fe2OG dioxygenase" evidence="7">
    <location>
        <begin position="234"/>
        <end position="337"/>
    </location>
</feature>
<keyword evidence="1 6" id="KW-0479">Metal-binding</keyword>
<accession>A0AAN9RWY4</accession>
<evidence type="ECO:0000256" key="5">
    <source>
        <dbReference type="ARBA" id="ARBA00076740"/>
    </source>
</evidence>
<dbReference type="GO" id="GO:0046872">
    <property type="term" value="F:metal ion binding"/>
    <property type="evidence" value="ECO:0007669"/>
    <property type="project" value="UniProtKB-KW"/>
</dbReference>
<reference evidence="8 9" key="1">
    <citation type="submission" date="2024-01" db="EMBL/GenBank/DDBJ databases">
        <title>The genomes of 5 underutilized Papilionoideae crops provide insights into root nodulation and disease resistanc.</title>
        <authorList>
            <person name="Jiang F."/>
        </authorList>
    </citation>
    <scope>NUCLEOTIDE SEQUENCE [LARGE SCALE GENOMIC DNA]</scope>
    <source>
        <strain evidence="8">DUOXIRENSHENG_FW03</strain>
        <tissue evidence="8">Leaves</tissue>
    </source>
</reference>
<keyword evidence="9" id="KW-1185">Reference proteome</keyword>
<evidence type="ECO:0000256" key="6">
    <source>
        <dbReference type="RuleBase" id="RU003682"/>
    </source>
</evidence>
<evidence type="ECO:0000256" key="2">
    <source>
        <dbReference type="ARBA" id="ARBA00023004"/>
    </source>
</evidence>
<dbReference type="Pfam" id="PF14226">
    <property type="entry name" value="DIOX_N"/>
    <property type="match status" value="1"/>
</dbReference>